<dbReference type="OrthoDB" id="8954335at2759"/>
<name>A0A835VG02_VANPL</name>
<protein>
    <submittedName>
        <fullName evidence="1">Uncharacterized protein</fullName>
    </submittedName>
</protein>
<comment type="caution">
    <text evidence="1">The sequence shown here is derived from an EMBL/GenBank/DDBJ whole genome shotgun (WGS) entry which is preliminary data.</text>
</comment>
<evidence type="ECO:0000313" key="2">
    <source>
        <dbReference type="Proteomes" id="UP000636800"/>
    </source>
</evidence>
<evidence type="ECO:0000313" key="1">
    <source>
        <dbReference type="EMBL" id="KAG0497437.1"/>
    </source>
</evidence>
<organism evidence="1 2">
    <name type="scientific">Vanilla planifolia</name>
    <name type="common">Vanilla</name>
    <dbReference type="NCBI Taxonomy" id="51239"/>
    <lineage>
        <taxon>Eukaryota</taxon>
        <taxon>Viridiplantae</taxon>
        <taxon>Streptophyta</taxon>
        <taxon>Embryophyta</taxon>
        <taxon>Tracheophyta</taxon>
        <taxon>Spermatophyta</taxon>
        <taxon>Magnoliopsida</taxon>
        <taxon>Liliopsida</taxon>
        <taxon>Asparagales</taxon>
        <taxon>Orchidaceae</taxon>
        <taxon>Vanilloideae</taxon>
        <taxon>Vanilleae</taxon>
        <taxon>Vanilla</taxon>
    </lineage>
</organism>
<dbReference type="AlphaFoldDB" id="A0A835VG02"/>
<dbReference type="Proteomes" id="UP000636800">
    <property type="component" value="Chromosome 1"/>
</dbReference>
<keyword evidence="2" id="KW-1185">Reference proteome</keyword>
<proteinExistence type="predicted"/>
<sequence length="126" mass="14214">MGLYSKGIRYNPSSLVMCKGEHVIKGILSNELPNKSFKFVFTISYQQHVLREGEHSPMVSLLLRMLYTIQLLLCHTTTSLKRSQLHNPAARHEHCTAQRASPVSLKLAPMSTKSVVHPLLLKAYTN</sequence>
<reference evidence="1 2" key="1">
    <citation type="journal article" date="2020" name="Nat. Food">
        <title>A phased Vanilla planifolia genome enables genetic improvement of flavour and production.</title>
        <authorList>
            <person name="Hasing T."/>
            <person name="Tang H."/>
            <person name="Brym M."/>
            <person name="Khazi F."/>
            <person name="Huang T."/>
            <person name="Chambers A.H."/>
        </authorList>
    </citation>
    <scope>NUCLEOTIDE SEQUENCE [LARGE SCALE GENOMIC DNA]</scope>
    <source>
        <tissue evidence="1">Leaf</tissue>
    </source>
</reference>
<dbReference type="EMBL" id="JADCNL010000001">
    <property type="protein sequence ID" value="KAG0497437.1"/>
    <property type="molecule type" value="Genomic_DNA"/>
</dbReference>
<accession>A0A835VG02</accession>
<gene>
    <name evidence="1" type="ORF">HPP92_002128</name>
</gene>